<reference evidence="3" key="2">
    <citation type="submission" date="2015-01" db="EMBL/GenBank/DDBJ databases">
        <title>Evolutionary Origins and Diversification of the Mycorrhizal Mutualists.</title>
        <authorList>
            <consortium name="DOE Joint Genome Institute"/>
            <consortium name="Mycorrhizal Genomics Consortium"/>
            <person name="Kohler A."/>
            <person name="Kuo A."/>
            <person name="Nagy L.G."/>
            <person name="Floudas D."/>
            <person name="Copeland A."/>
            <person name="Barry K.W."/>
            <person name="Cichocki N."/>
            <person name="Veneault-Fourrey C."/>
            <person name="LaButti K."/>
            <person name="Lindquist E.A."/>
            <person name="Lipzen A."/>
            <person name="Lundell T."/>
            <person name="Morin E."/>
            <person name="Murat C."/>
            <person name="Riley R."/>
            <person name="Ohm R."/>
            <person name="Sun H."/>
            <person name="Tunlid A."/>
            <person name="Henrissat B."/>
            <person name="Grigoriev I.V."/>
            <person name="Hibbett D.S."/>
            <person name="Martin F."/>
        </authorList>
    </citation>
    <scope>NUCLEOTIDE SEQUENCE [LARGE SCALE GENOMIC DNA]</scope>
    <source>
        <strain evidence="3">LaAM-08-1</strain>
    </source>
</reference>
<evidence type="ECO:0000313" key="3">
    <source>
        <dbReference type="Proteomes" id="UP000054477"/>
    </source>
</evidence>
<dbReference type="HOGENOM" id="CLU_2722637_0_0_1"/>
<dbReference type="AlphaFoldDB" id="A0A0C9XVS8"/>
<evidence type="ECO:0000313" key="2">
    <source>
        <dbReference type="EMBL" id="KIK00043.1"/>
    </source>
</evidence>
<gene>
    <name evidence="2" type="ORF">K443DRAFT_620354</name>
</gene>
<evidence type="ECO:0000256" key="1">
    <source>
        <dbReference type="SAM" id="MobiDB-lite"/>
    </source>
</evidence>
<keyword evidence="3" id="KW-1185">Reference proteome</keyword>
<feature type="compositionally biased region" description="Basic and acidic residues" evidence="1">
    <location>
        <begin position="1"/>
        <end position="21"/>
    </location>
</feature>
<dbReference type="EMBL" id="KN838634">
    <property type="protein sequence ID" value="KIK00043.1"/>
    <property type="molecule type" value="Genomic_DNA"/>
</dbReference>
<name>A0A0C9XVS8_9AGAR</name>
<sequence>MRTERPAAEHDVADPTSHDGSRVVLEGPRTTNWHSSVRVEPRSFGRLKKCSLSADQSITKSEERPLNIRHYI</sequence>
<accession>A0A0C9XVS8</accession>
<protein>
    <submittedName>
        <fullName evidence="2">Uncharacterized protein</fullName>
    </submittedName>
</protein>
<dbReference type="Proteomes" id="UP000054477">
    <property type="component" value="Unassembled WGS sequence"/>
</dbReference>
<organism evidence="2 3">
    <name type="scientific">Laccaria amethystina LaAM-08-1</name>
    <dbReference type="NCBI Taxonomy" id="1095629"/>
    <lineage>
        <taxon>Eukaryota</taxon>
        <taxon>Fungi</taxon>
        <taxon>Dikarya</taxon>
        <taxon>Basidiomycota</taxon>
        <taxon>Agaricomycotina</taxon>
        <taxon>Agaricomycetes</taxon>
        <taxon>Agaricomycetidae</taxon>
        <taxon>Agaricales</taxon>
        <taxon>Agaricineae</taxon>
        <taxon>Hydnangiaceae</taxon>
        <taxon>Laccaria</taxon>
    </lineage>
</organism>
<reference evidence="2 3" key="1">
    <citation type="submission" date="2014-04" db="EMBL/GenBank/DDBJ databases">
        <authorList>
            <consortium name="DOE Joint Genome Institute"/>
            <person name="Kuo A."/>
            <person name="Kohler A."/>
            <person name="Nagy L.G."/>
            <person name="Floudas D."/>
            <person name="Copeland A."/>
            <person name="Barry K.W."/>
            <person name="Cichocki N."/>
            <person name="Veneault-Fourrey C."/>
            <person name="LaButti K."/>
            <person name="Lindquist E.A."/>
            <person name="Lipzen A."/>
            <person name="Lundell T."/>
            <person name="Morin E."/>
            <person name="Murat C."/>
            <person name="Sun H."/>
            <person name="Tunlid A."/>
            <person name="Henrissat B."/>
            <person name="Grigoriev I.V."/>
            <person name="Hibbett D.S."/>
            <person name="Martin F."/>
            <person name="Nordberg H.P."/>
            <person name="Cantor M.N."/>
            <person name="Hua S.X."/>
        </authorList>
    </citation>
    <scope>NUCLEOTIDE SEQUENCE [LARGE SCALE GENOMIC DNA]</scope>
    <source>
        <strain evidence="2 3">LaAM-08-1</strain>
    </source>
</reference>
<proteinExistence type="predicted"/>
<feature type="region of interest" description="Disordered" evidence="1">
    <location>
        <begin position="1"/>
        <end position="26"/>
    </location>
</feature>